<dbReference type="SFLD" id="SFLDG01129">
    <property type="entry name" value="C1.5:_HAD__Beta-PGM__Phosphata"/>
    <property type="match status" value="1"/>
</dbReference>
<keyword evidence="4" id="KW-1185">Reference proteome</keyword>
<evidence type="ECO:0000313" key="4">
    <source>
        <dbReference type="Proteomes" id="UP000293902"/>
    </source>
</evidence>
<dbReference type="OrthoDB" id="9793014at2"/>
<organism evidence="2 3">
    <name type="scientific">Desulfobacter hydrogenophilus</name>
    <dbReference type="NCBI Taxonomy" id="2291"/>
    <lineage>
        <taxon>Bacteria</taxon>
        <taxon>Pseudomonadati</taxon>
        <taxon>Thermodesulfobacteriota</taxon>
        <taxon>Desulfobacteria</taxon>
        <taxon>Desulfobacterales</taxon>
        <taxon>Desulfobacteraceae</taxon>
        <taxon>Desulfobacter</taxon>
    </lineage>
</organism>
<dbReference type="SUPFAM" id="SSF56784">
    <property type="entry name" value="HAD-like"/>
    <property type="match status" value="1"/>
</dbReference>
<dbReference type="AlphaFoldDB" id="A0A328FJS2"/>
<accession>A0A328FJS2</accession>
<dbReference type="PANTHER" id="PTHR43434">
    <property type="entry name" value="PHOSPHOGLYCOLATE PHOSPHATASE"/>
    <property type="match status" value="1"/>
</dbReference>
<dbReference type="Gene3D" id="1.10.150.240">
    <property type="entry name" value="Putative phosphatase, domain 2"/>
    <property type="match status" value="1"/>
</dbReference>
<dbReference type="SFLD" id="SFLDS00003">
    <property type="entry name" value="Haloacid_Dehalogenase"/>
    <property type="match status" value="1"/>
</dbReference>
<proteinExistence type="predicted"/>
<dbReference type="PANTHER" id="PTHR43434:SF20">
    <property type="entry name" value="5'-NUCLEOTIDASE"/>
    <property type="match status" value="1"/>
</dbReference>
<dbReference type="InterPro" id="IPR023214">
    <property type="entry name" value="HAD_sf"/>
</dbReference>
<evidence type="ECO:0000313" key="3">
    <source>
        <dbReference type="Proteomes" id="UP000248798"/>
    </source>
</evidence>
<dbReference type="Pfam" id="PF13419">
    <property type="entry name" value="HAD_2"/>
    <property type="match status" value="1"/>
</dbReference>
<dbReference type="GO" id="GO:0004713">
    <property type="term" value="F:protein tyrosine kinase activity"/>
    <property type="evidence" value="ECO:0007669"/>
    <property type="project" value="TreeGrafter"/>
</dbReference>
<evidence type="ECO:0000313" key="2">
    <source>
        <dbReference type="EMBL" id="RAM03433.1"/>
    </source>
</evidence>
<evidence type="ECO:0000313" key="1">
    <source>
        <dbReference type="EMBL" id="QBH12241.1"/>
    </source>
</evidence>
<dbReference type="EMBL" id="CP036313">
    <property type="protein sequence ID" value="QBH12241.1"/>
    <property type="molecule type" value="Genomic_DNA"/>
</dbReference>
<dbReference type="Gene3D" id="3.40.50.1000">
    <property type="entry name" value="HAD superfamily/HAD-like"/>
    <property type="match status" value="1"/>
</dbReference>
<dbReference type="InterPro" id="IPR041492">
    <property type="entry name" value="HAD_2"/>
</dbReference>
<dbReference type="InterPro" id="IPR050155">
    <property type="entry name" value="HAD-like_hydrolase_sf"/>
</dbReference>
<dbReference type="GO" id="GO:0016787">
    <property type="term" value="F:hydrolase activity"/>
    <property type="evidence" value="ECO:0007669"/>
    <property type="project" value="UniProtKB-KW"/>
</dbReference>
<dbReference type="Proteomes" id="UP000293902">
    <property type="component" value="Chromosome"/>
</dbReference>
<reference evidence="2 3" key="1">
    <citation type="submission" date="2018-06" db="EMBL/GenBank/DDBJ databases">
        <title>Complete Genome Sequence of Desulfobacter hydrogenophilus (DSM3380).</title>
        <authorList>
            <person name="Marietou A."/>
            <person name="Schreiber L."/>
            <person name="Marshall I."/>
            <person name="Jorgensen B."/>
        </authorList>
    </citation>
    <scope>NUCLEOTIDE SEQUENCE [LARGE SCALE GENOMIC DNA]</scope>
    <source>
        <strain evidence="2 3">DSM 3380</strain>
    </source>
</reference>
<keyword evidence="2" id="KW-0378">Hydrolase</keyword>
<gene>
    <name evidence="2" type="ORF">DO021_02625</name>
    <name evidence="1" type="ORF">EYB58_04480</name>
</gene>
<dbReference type="FunFam" id="3.40.50.1000:FF:000022">
    <property type="entry name" value="Phosphoglycolate phosphatase"/>
    <property type="match status" value="1"/>
</dbReference>
<reference evidence="1 4" key="2">
    <citation type="submission" date="2019-02" db="EMBL/GenBank/DDBJ databases">
        <title>Complete genome sequence of Desulfobacter hydrogenophilus AcRS1.</title>
        <authorList>
            <person name="Marietou A."/>
            <person name="Lund M.B."/>
            <person name="Marshall I.P.G."/>
            <person name="Schreiber L."/>
            <person name="Jorgensen B."/>
        </authorList>
    </citation>
    <scope>NUCLEOTIDE SEQUENCE [LARGE SCALE GENOMIC DNA]</scope>
    <source>
        <strain evidence="1 4">AcRS1</strain>
    </source>
</reference>
<sequence length="226" mass="25551">MIENIFFDLDGTLTDPKEGITRCIQFALEEFDVERPHADQLTWCIGPPLRDSFSKILETTDKDKIKHAYTTYRKRFADKGLYENRVYPDVHNSLNLIKKSGFKIFLATSKPGIYAKQILDHFDLSKYFNKAYGSNLNGSLTDKGKLIAHILKTENLDPGKTVIVGDRLYDIAGGKKNGIMTAAVTYGYGSQEEITSSKPDIIFDAFSDLLPFLKITTPTRAECHQR</sequence>
<protein>
    <submittedName>
        <fullName evidence="2">HAD family hydrolase</fullName>
    </submittedName>
</protein>
<dbReference type="EMBL" id="QLNI01000004">
    <property type="protein sequence ID" value="RAM03433.1"/>
    <property type="molecule type" value="Genomic_DNA"/>
</dbReference>
<dbReference type="InterPro" id="IPR023198">
    <property type="entry name" value="PGP-like_dom2"/>
</dbReference>
<name>A0A328FJS2_9BACT</name>
<dbReference type="Proteomes" id="UP000248798">
    <property type="component" value="Unassembled WGS sequence"/>
</dbReference>
<dbReference type="GO" id="GO:0005829">
    <property type="term" value="C:cytosol"/>
    <property type="evidence" value="ECO:0007669"/>
    <property type="project" value="TreeGrafter"/>
</dbReference>
<dbReference type="RefSeq" id="WP_111953443.1">
    <property type="nucleotide sequence ID" value="NZ_CP036313.1"/>
</dbReference>
<dbReference type="InterPro" id="IPR036412">
    <property type="entry name" value="HAD-like_sf"/>
</dbReference>